<dbReference type="CDD" id="cd12087">
    <property type="entry name" value="TM_EGFR-like"/>
    <property type="match status" value="1"/>
</dbReference>
<dbReference type="PANTHER" id="PTHR46093">
    <property type="entry name" value="ACYL-COA-BINDING DOMAIN-CONTAINING PROTEIN 5"/>
    <property type="match status" value="1"/>
</dbReference>
<evidence type="ECO:0000313" key="7">
    <source>
        <dbReference type="Proteomes" id="UP000789901"/>
    </source>
</evidence>
<feature type="domain" description="Attractin/MKLN-like beta-propeller" evidence="5">
    <location>
        <begin position="5"/>
        <end position="225"/>
    </location>
</feature>
<dbReference type="SUPFAM" id="SSF117281">
    <property type="entry name" value="Kelch motif"/>
    <property type="match status" value="2"/>
</dbReference>
<evidence type="ECO:0000313" key="6">
    <source>
        <dbReference type="EMBL" id="CAG8687926.1"/>
    </source>
</evidence>
<keyword evidence="7" id="KW-1185">Reference proteome</keyword>
<keyword evidence="2" id="KW-0677">Repeat</keyword>
<dbReference type="InterPro" id="IPR015915">
    <property type="entry name" value="Kelch-typ_b-propeller"/>
</dbReference>
<keyword evidence="1" id="KW-0880">Kelch repeat</keyword>
<feature type="region of interest" description="Disordered" evidence="3">
    <location>
        <begin position="358"/>
        <end position="386"/>
    </location>
</feature>
<keyword evidence="4" id="KW-1133">Transmembrane helix</keyword>
<organism evidence="6 7">
    <name type="scientific">Gigaspora margarita</name>
    <dbReference type="NCBI Taxonomy" id="4874"/>
    <lineage>
        <taxon>Eukaryota</taxon>
        <taxon>Fungi</taxon>
        <taxon>Fungi incertae sedis</taxon>
        <taxon>Mucoromycota</taxon>
        <taxon>Glomeromycotina</taxon>
        <taxon>Glomeromycetes</taxon>
        <taxon>Diversisporales</taxon>
        <taxon>Gigasporaceae</taxon>
        <taxon>Gigaspora</taxon>
    </lineage>
</organism>
<accession>A0ABN7UVW1</accession>
<dbReference type="Gene3D" id="2.120.10.80">
    <property type="entry name" value="Kelch-type beta propeller"/>
    <property type="match status" value="2"/>
</dbReference>
<dbReference type="EMBL" id="CAJVQB010006597">
    <property type="protein sequence ID" value="CAG8687926.1"/>
    <property type="molecule type" value="Genomic_DNA"/>
</dbReference>
<reference evidence="6 7" key="1">
    <citation type="submission" date="2021-06" db="EMBL/GenBank/DDBJ databases">
        <authorList>
            <person name="Kallberg Y."/>
            <person name="Tangrot J."/>
            <person name="Rosling A."/>
        </authorList>
    </citation>
    <scope>NUCLEOTIDE SEQUENCE [LARGE SCALE GENOMIC DNA]</scope>
    <source>
        <strain evidence="6 7">120-4 pot B 10/14</strain>
    </source>
</reference>
<keyword evidence="4" id="KW-0472">Membrane</keyword>
<comment type="caution">
    <text evidence="6">The sequence shown here is derived from an EMBL/GenBank/DDBJ whole genome shotgun (WGS) entry which is preliminary data.</text>
</comment>
<evidence type="ECO:0000256" key="1">
    <source>
        <dbReference type="ARBA" id="ARBA00022441"/>
    </source>
</evidence>
<evidence type="ECO:0000256" key="4">
    <source>
        <dbReference type="SAM" id="Phobius"/>
    </source>
</evidence>
<dbReference type="PANTHER" id="PTHR46093:SF18">
    <property type="entry name" value="FIBRONECTIN TYPE-III DOMAIN-CONTAINING PROTEIN"/>
    <property type="match status" value="1"/>
</dbReference>
<evidence type="ECO:0000256" key="3">
    <source>
        <dbReference type="SAM" id="MobiDB-lite"/>
    </source>
</evidence>
<name>A0ABN7UVW1_GIGMA</name>
<dbReference type="Pfam" id="PF24981">
    <property type="entry name" value="Beta-prop_ATRN-LZTR1"/>
    <property type="match status" value="1"/>
</dbReference>
<evidence type="ECO:0000259" key="5">
    <source>
        <dbReference type="Pfam" id="PF24981"/>
    </source>
</evidence>
<protein>
    <submittedName>
        <fullName evidence="6">19362_t:CDS:1</fullName>
    </submittedName>
</protein>
<feature type="transmembrane region" description="Helical" evidence="4">
    <location>
        <begin position="394"/>
        <end position="417"/>
    </location>
</feature>
<dbReference type="InterPro" id="IPR056737">
    <property type="entry name" value="Beta-prop_ATRN-MKLN-like"/>
</dbReference>
<proteinExistence type="predicted"/>
<dbReference type="Proteomes" id="UP000789901">
    <property type="component" value="Unassembled WGS sequence"/>
</dbReference>
<evidence type="ECO:0000256" key="2">
    <source>
        <dbReference type="ARBA" id="ARBA00022737"/>
    </source>
</evidence>
<sequence length="624" mass="67066">MSTFAPTSRYFQSSVVVGERIYFLGGVGATGKGTSDFFYLNVSPPFNTVNLQWTDLTSVAPIPVLSAFSPSCVGGSSNSTIFLFEHRSTNNVNSTTLVTFSLDINSPKWSNTITLGVTPPVRQEMSAVVDKNGKIYINGGYYPYEPSTMQKSYNNTYIFDSLKLSWTSGSNAPIVRSDCTATLLPSGLIVYIGGTNDDSLTSPEVDMTRITTYNTITGTWLSVKSGLNVEGMDNSILVNLLKTAGGDVITARQSHSAVLGKDGTIIIYGGGYKNLTVAPTPALATLDTSTTPYKWSAKQTSGTYTAPPLAFHSAEMVGNYMILAFGTKFDIATAPNNNIYLLDTTTYTWVSSFDKNSPPNNIIPNPSGSSPSSPKSTSTSNASSPNNNPLNIPLIAGIGGVLVAFVIVASIVGFIFYRKYRKYRPDDEPYIATPGTGDRDREYNREYNDHIDYIATPGTDLRESRYTNSTRTSVTNQYGTPSPTRISSPGSSMNQYAAYPPSNTSSIYHTDVTNLMHQPNRSSASGTTFLHPGTPVPGTGAMYNQGAYTQGGPTHIVYAQGGPTHNIYTQGGATHDVYTQGVLTQVGPTHGNHGLLAQNVTDEVPTAGTHQIHHPKIESKLDNN</sequence>
<gene>
    <name evidence="6" type="ORF">GMARGA_LOCUS11319</name>
</gene>
<keyword evidence="4" id="KW-0812">Transmembrane</keyword>
<feature type="region of interest" description="Disordered" evidence="3">
    <location>
        <begin position="470"/>
        <end position="492"/>
    </location>
</feature>